<feature type="compositionally biased region" description="Pro residues" evidence="17">
    <location>
        <begin position="486"/>
        <end position="497"/>
    </location>
</feature>
<dbReference type="KEGG" id="tve:TRV_00712"/>
<comment type="subunit">
    <text evidence="13">Component of the Set1C/COMPASS complex.</text>
</comment>
<dbReference type="SMART" id="SM00317">
    <property type="entry name" value="SET"/>
    <property type="match status" value="1"/>
</dbReference>
<dbReference type="Pfam" id="PF11764">
    <property type="entry name" value="N-SET"/>
    <property type="match status" value="1"/>
</dbReference>
<dbReference type="PANTHER" id="PTHR45814">
    <property type="entry name" value="HISTONE-LYSINE N-METHYLTRANSFERASE SETD1"/>
    <property type="match status" value="1"/>
</dbReference>
<keyword evidence="5" id="KW-0158">Chromosome</keyword>
<keyword evidence="8" id="KW-0949">S-adenosyl-L-methionine</keyword>
<evidence type="ECO:0000313" key="21">
    <source>
        <dbReference type="Proteomes" id="UP000008383"/>
    </source>
</evidence>
<dbReference type="RefSeq" id="XP_003025054.1">
    <property type="nucleotide sequence ID" value="XM_003025008.1"/>
</dbReference>
<feature type="compositionally biased region" description="Low complexity" evidence="17">
    <location>
        <begin position="286"/>
        <end position="295"/>
    </location>
</feature>
<feature type="compositionally biased region" description="Polar residues" evidence="17">
    <location>
        <begin position="757"/>
        <end position="766"/>
    </location>
</feature>
<dbReference type="OrthoDB" id="308383at2759"/>
<organism evidence="20 21">
    <name type="scientific">Trichophyton verrucosum (strain HKI 0517)</name>
    <dbReference type="NCBI Taxonomy" id="663202"/>
    <lineage>
        <taxon>Eukaryota</taxon>
        <taxon>Fungi</taxon>
        <taxon>Dikarya</taxon>
        <taxon>Ascomycota</taxon>
        <taxon>Pezizomycotina</taxon>
        <taxon>Eurotiomycetes</taxon>
        <taxon>Eurotiomycetidae</taxon>
        <taxon>Onygenales</taxon>
        <taxon>Arthrodermataceae</taxon>
        <taxon>Trichophyton</taxon>
    </lineage>
</organism>
<dbReference type="GO" id="GO:0032259">
    <property type="term" value="P:methylation"/>
    <property type="evidence" value="ECO:0007669"/>
    <property type="project" value="UniProtKB-KW"/>
</dbReference>
<feature type="domain" description="SET" evidence="18">
    <location>
        <begin position="1234"/>
        <end position="1351"/>
    </location>
</feature>
<evidence type="ECO:0000256" key="6">
    <source>
        <dbReference type="ARBA" id="ARBA00022603"/>
    </source>
</evidence>
<dbReference type="GeneID" id="9580611"/>
<evidence type="ECO:0000256" key="4">
    <source>
        <dbReference type="ARBA" id="ARBA00015839"/>
    </source>
</evidence>
<keyword evidence="21" id="KW-1185">Reference proteome</keyword>
<dbReference type="Pfam" id="PF00856">
    <property type="entry name" value="SET"/>
    <property type="match status" value="1"/>
</dbReference>
<dbReference type="PROSITE" id="PS50280">
    <property type="entry name" value="SET"/>
    <property type="match status" value="1"/>
</dbReference>
<feature type="non-terminal residue" evidence="20">
    <location>
        <position position="1"/>
    </location>
</feature>
<keyword evidence="10" id="KW-0539">Nucleus</keyword>
<name>D4D0W6_TRIVH</name>
<accession>D4D0W6</accession>
<dbReference type="InterPro" id="IPR012677">
    <property type="entry name" value="Nucleotide-bd_a/b_plait_sf"/>
</dbReference>
<feature type="region of interest" description="Disordered" evidence="17">
    <location>
        <begin position="646"/>
        <end position="675"/>
    </location>
</feature>
<dbReference type="Gene3D" id="2.170.270.10">
    <property type="entry name" value="SET domain"/>
    <property type="match status" value="1"/>
</dbReference>
<keyword evidence="7" id="KW-0808">Transferase</keyword>
<dbReference type="InterPro" id="IPR024636">
    <property type="entry name" value="SET_assoc"/>
</dbReference>
<dbReference type="InterPro" id="IPR046341">
    <property type="entry name" value="SET_dom_sf"/>
</dbReference>
<feature type="region of interest" description="Disordered" evidence="17">
    <location>
        <begin position="474"/>
        <end position="554"/>
    </location>
</feature>
<evidence type="ECO:0000256" key="2">
    <source>
        <dbReference type="ARBA" id="ARBA00004286"/>
    </source>
</evidence>
<feature type="compositionally biased region" description="Low complexity" evidence="17">
    <location>
        <begin position="208"/>
        <end position="222"/>
    </location>
</feature>
<dbReference type="InterPro" id="IPR024657">
    <property type="entry name" value="COMPASS_Set1_N-SET"/>
</dbReference>
<evidence type="ECO:0000256" key="14">
    <source>
        <dbReference type="ARBA" id="ARBA00047571"/>
    </source>
</evidence>
<dbReference type="InterPro" id="IPR001214">
    <property type="entry name" value="SET_dom"/>
</dbReference>
<evidence type="ECO:0000259" key="18">
    <source>
        <dbReference type="PROSITE" id="PS50280"/>
    </source>
</evidence>
<evidence type="ECO:0000256" key="3">
    <source>
        <dbReference type="ARBA" id="ARBA00012182"/>
    </source>
</evidence>
<evidence type="ECO:0000256" key="1">
    <source>
        <dbReference type="ARBA" id="ARBA00004123"/>
    </source>
</evidence>
<keyword evidence="9" id="KW-0156">Chromatin regulator</keyword>
<gene>
    <name evidence="20" type="ORF">TRV_00712</name>
</gene>
<comment type="catalytic activity">
    <reaction evidence="14">
        <text>L-lysyl(4)-[histone H3] + 3 S-adenosyl-L-methionine = N(6),N(6),N(6)-trimethyl-L-lysyl(4)-[histone H3] + 3 S-adenosyl-L-homocysteine + 3 H(+)</text>
        <dbReference type="Rhea" id="RHEA:60260"/>
        <dbReference type="Rhea" id="RHEA-COMP:15537"/>
        <dbReference type="Rhea" id="RHEA-COMP:15547"/>
        <dbReference type="ChEBI" id="CHEBI:15378"/>
        <dbReference type="ChEBI" id="CHEBI:29969"/>
        <dbReference type="ChEBI" id="CHEBI:57856"/>
        <dbReference type="ChEBI" id="CHEBI:59789"/>
        <dbReference type="ChEBI" id="CHEBI:61961"/>
        <dbReference type="EC" id="2.1.1.354"/>
    </reaction>
</comment>
<dbReference type="GO" id="GO:0003676">
    <property type="term" value="F:nucleic acid binding"/>
    <property type="evidence" value="ECO:0007669"/>
    <property type="project" value="InterPro"/>
</dbReference>
<dbReference type="SMART" id="SM01291">
    <property type="entry name" value="N-SET"/>
    <property type="match status" value="1"/>
</dbReference>
<dbReference type="EMBL" id="ACYE01000048">
    <property type="protein sequence ID" value="EFE44443.1"/>
    <property type="molecule type" value="Genomic_DNA"/>
</dbReference>
<dbReference type="PROSITE" id="PS50868">
    <property type="entry name" value="POST_SET"/>
    <property type="match status" value="1"/>
</dbReference>
<proteinExistence type="predicted"/>
<feature type="compositionally biased region" description="Basic and acidic residues" evidence="17">
    <location>
        <begin position="224"/>
        <end position="238"/>
    </location>
</feature>
<feature type="compositionally biased region" description="Pro residues" evidence="17">
    <location>
        <begin position="542"/>
        <end position="552"/>
    </location>
</feature>
<evidence type="ECO:0000259" key="19">
    <source>
        <dbReference type="PROSITE" id="PS50868"/>
    </source>
</evidence>
<evidence type="ECO:0000256" key="5">
    <source>
        <dbReference type="ARBA" id="ARBA00022454"/>
    </source>
</evidence>
<dbReference type="PIRSF" id="PIRSF037104">
    <property type="entry name" value="Histone_H3-K4_mtfrase_Set1_fun"/>
    <property type="match status" value="1"/>
</dbReference>
<comment type="function">
    <text evidence="12">Catalytic component of the COMPASS (Set1C) complex that specifically mono-, di- and trimethylates histone H3 to form H3K4me1/2/3. Binds RNAs which might negatively affect its histone methyltransferase activity. COMPASS recognizes ubiquitinated H2B on one face of the nucleosome which stimulates the methylation of H3 on the opposing face.</text>
</comment>
<dbReference type="InterPro" id="IPR044570">
    <property type="entry name" value="Set1-like"/>
</dbReference>
<dbReference type="PANTHER" id="PTHR45814:SF2">
    <property type="entry name" value="HISTONE-LYSINE N-METHYLTRANSFERASE SETD1"/>
    <property type="match status" value="1"/>
</dbReference>
<protein>
    <recommendedName>
        <fullName evidence="4">Histone-lysine N-methyltransferase, H3 lysine-4 specific</fullName>
        <ecNumber evidence="3">2.1.1.354</ecNumber>
    </recommendedName>
    <alternativeName>
        <fullName evidence="11">SET domain-containing protein 1</fullName>
    </alternativeName>
</protein>
<evidence type="ECO:0000256" key="12">
    <source>
        <dbReference type="ARBA" id="ARBA00044492"/>
    </source>
</evidence>
<feature type="region of interest" description="Disordered" evidence="17">
    <location>
        <begin position="280"/>
        <end position="299"/>
    </location>
</feature>
<dbReference type="HOGENOM" id="CLU_004391_1_0_1"/>
<dbReference type="Pfam" id="PF11767">
    <property type="entry name" value="SET_assoc"/>
    <property type="match status" value="1"/>
</dbReference>
<feature type="compositionally biased region" description="Basic and acidic residues" evidence="17">
    <location>
        <begin position="653"/>
        <end position="675"/>
    </location>
</feature>
<dbReference type="Gene3D" id="3.30.70.330">
    <property type="match status" value="1"/>
</dbReference>
<feature type="compositionally biased region" description="Basic and acidic residues" evidence="17">
    <location>
        <begin position="260"/>
        <end position="269"/>
    </location>
</feature>
<feature type="compositionally biased region" description="Basic and acidic residues" evidence="17">
    <location>
        <begin position="81"/>
        <end position="92"/>
    </location>
</feature>
<evidence type="ECO:0000256" key="11">
    <source>
        <dbReference type="ARBA" id="ARBA00030093"/>
    </source>
</evidence>
<dbReference type="GO" id="GO:0048188">
    <property type="term" value="C:Set1C/COMPASS complex"/>
    <property type="evidence" value="ECO:0007669"/>
    <property type="project" value="InterPro"/>
</dbReference>
<dbReference type="InterPro" id="IPR017111">
    <property type="entry name" value="Set1_fungi"/>
</dbReference>
<dbReference type="GO" id="GO:0140999">
    <property type="term" value="F:histone H3K4 trimethyltransferase activity"/>
    <property type="evidence" value="ECO:0007669"/>
    <property type="project" value="UniProtKB-EC"/>
</dbReference>
<dbReference type="GO" id="GO:0005694">
    <property type="term" value="C:chromosome"/>
    <property type="evidence" value="ECO:0007669"/>
    <property type="project" value="UniProtKB-SubCell"/>
</dbReference>
<dbReference type="PROSITE" id="PS51572">
    <property type="entry name" value="SAM_MT43_1"/>
    <property type="match status" value="1"/>
</dbReference>
<dbReference type="SUPFAM" id="SSF82199">
    <property type="entry name" value="SET domain"/>
    <property type="match status" value="1"/>
</dbReference>
<feature type="region of interest" description="Disordered" evidence="17">
    <location>
        <begin position="178"/>
        <end position="275"/>
    </location>
</feature>
<sequence length="1376" mass="151860">KNDGEDTAWLYEKAAVLKDASSSSARYISLPPIMSRASAGFADFFPTAPSVLQKKRSSKAAAGQDAGSRLKGRSAAADFFAEEHHHHHHDDGGQLLDDEEHAAGGEASSASSSSTAEQTETATPIDPYSAGSAGSTAAAAAANGGAVARVGSSSSTATESSSSAAATTTLNGMSACALTPLTNTDSSPPRKSGSPMLSSSRLADSEQSSISTATSASASASAVEYEKYHHHQDHDHHAKAVVASSRLPPPRGYKLVYDPDLDKRPPASRDKRRKPQYVAFGEGEPASDAAVAAAAEPELGQNLDPVSPVVVSDPRRAIPNYTRGAASKQKTKYRPAPYTLKPWAYDPATSIGPGPPTQIVVTGYDPLTTVAPISALFSSFGEIAEIDNRTDPTTGRFLGVCSITYKDTRSLRGGSPLTAAQSARRAYLECKKEQRIGTRRIRVELDRNSAACNRIVAKLIALQKQEQLAVFEQQNSDAAASKKSDIPPPPPPLPLLPTGPKAETEPSSQSQSQPKDNVPPPTAPKGPSGKSSLHPALQLQPPDGPRAAPKPPSLVEETPILDQIKRDPYIFIAHCYVPVLSTTVPHLERRLKLYDWKSVRCDNTGYYVLFENSRRGELECERCFRGCHMTALFTYVMNMECQQYGNPSYERSPSPERVKAEQREKSEKARLKRETELDVEEEKRLRAENVDPTTEVVAIAIRELRDKLLEDIKTRIAAPALYDFLDPDRHRAKRQKLGIADPQGIKKPAFYLDTGLGESTTDSRNSPAPPGAQSKNVLALPRIRKARDFERNNSAFVDERRRRPTVRRREFRPLYHRLQQLHDEDDSDDEHQTSFTRDTEDQESRPLSRLSSEADNDDDENLRGSLVPSVSGFGDSGLDSAGIKDELDDLDRELLGEPGDYERVSKKRKRLSLELLEMEKRRKTVDELFGVDTSHLGQEPDDDLSALVDSQAQRLGKEKGKKPKKKTKKQLLEEKKALKLAELQAAADQGLIPKVDDLDLAVTPIEGELDIEAKEEEYEEEEEEDGYVKPEVEWGLSTTEPKPTVEDDEGIVLDLDGWQNIVKDTEDLRFLREALESTSLQSEPDTPIITNVTAWAWNQKQIKAINSHGARGPVHSEIKIDGYYVPNPSGSARTDGRKRILESEKSKYLPHRIKVQKAREEREALAKSDPTAAADAARVIAAKTLSKSTLTSSRSNRVNNRRLIADINAQKQALPTQSGEGDVLRFNQLKKRKKPVRFARSAIHNWGLYAEENITANDMIIEYVGEKVRQQVADMRERRYLKSGIGSSYLFRIDENTVIDATKHGGIARFINHSCTPNCTAKIIKVDGSKRIVIYALRDIERDEELTYDYKFEREWDSDDRIPCLCGSTGCKGFLN</sequence>
<dbReference type="EC" id="2.1.1.354" evidence="3"/>
<keyword evidence="6" id="KW-0489">Methyltransferase</keyword>
<comment type="caution">
    <text evidence="20">The sequence shown here is derived from an EMBL/GenBank/DDBJ whole genome shotgun (WGS) entry which is preliminary data.</text>
</comment>
<evidence type="ECO:0000256" key="15">
    <source>
        <dbReference type="ARBA" id="ARBA00047583"/>
    </source>
</evidence>
<dbReference type="InterPro" id="IPR035979">
    <property type="entry name" value="RBD_domain_sf"/>
</dbReference>
<evidence type="ECO:0000256" key="9">
    <source>
        <dbReference type="ARBA" id="ARBA00022853"/>
    </source>
</evidence>
<comment type="catalytic activity">
    <reaction evidence="15">
        <text>N(6)-methyl-L-lysyl(4)-[histone H3] + S-adenosyl-L-methionine = N(6),N(6)-dimethyl-L-lysyl(4)-[histone H3] + S-adenosyl-L-homocysteine + H(+)</text>
        <dbReference type="Rhea" id="RHEA:60268"/>
        <dbReference type="Rhea" id="RHEA-COMP:15540"/>
        <dbReference type="Rhea" id="RHEA-COMP:15543"/>
        <dbReference type="ChEBI" id="CHEBI:15378"/>
        <dbReference type="ChEBI" id="CHEBI:57856"/>
        <dbReference type="ChEBI" id="CHEBI:59789"/>
        <dbReference type="ChEBI" id="CHEBI:61929"/>
        <dbReference type="ChEBI" id="CHEBI:61976"/>
    </reaction>
</comment>
<evidence type="ECO:0000256" key="10">
    <source>
        <dbReference type="ARBA" id="ARBA00023242"/>
    </source>
</evidence>
<feature type="compositionally biased region" description="Low complexity" evidence="17">
    <location>
        <begin position="104"/>
        <end position="133"/>
    </location>
</feature>
<comment type="subcellular location">
    <subcellularLocation>
        <location evidence="2">Chromosome</location>
    </subcellularLocation>
    <subcellularLocation>
        <location evidence="1">Nucleus</location>
    </subcellularLocation>
</comment>
<feature type="compositionally biased region" description="Basic and acidic residues" evidence="17">
    <location>
        <begin position="837"/>
        <end position="846"/>
    </location>
</feature>
<evidence type="ECO:0000256" key="17">
    <source>
        <dbReference type="SAM" id="MobiDB-lite"/>
    </source>
</evidence>
<feature type="region of interest" description="Disordered" evidence="17">
    <location>
        <begin position="753"/>
        <end position="778"/>
    </location>
</feature>
<evidence type="ECO:0000256" key="8">
    <source>
        <dbReference type="ARBA" id="ARBA00022691"/>
    </source>
</evidence>
<evidence type="ECO:0000256" key="16">
    <source>
        <dbReference type="ARBA" id="ARBA00049129"/>
    </source>
</evidence>
<feature type="region of interest" description="Disordered" evidence="17">
    <location>
        <begin position="53"/>
        <end position="133"/>
    </location>
</feature>
<dbReference type="SMART" id="SM00508">
    <property type="entry name" value="PostSET"/>
    <property type="match status" value="1"/>
</dbReference>
<evidence type="ECO:0000256" key="7">
    <source>
        <dbReference type="ARBA" id="ARBA00022679"/>
    </source>
</evidence>
<feature type="domain" description="Post-SET" evidence="19">
    <location>
        <begin position="1360"/>
        <end position="1376"/>
    </location>
</feature>
<feature type="compositionally biased region" description="Polar residues" evidence="17">
    <location>
        <begin position="180"/>
        <end position="207"/>
    </location>
</feature>
<feature type="region of interest" description="Disordered" evidence="17">
    <location>
        <begin position="818"/>
        <end position="878"/>
    </location>
</feature>
<dbReference type="Proteomes" id="UP000008383">
    <property type="component" value="Unassembled WGS sequence"/>
</dbReference>
<evidence type="ECO:0000313" key="20">
    <source>
        <dbReference type="EMBL" id="EFE44443.1"/>
    </source>
</evidence>
<evidence type="ECO:0000256" key="13">
    <source>
        <dbReference type="ARBA" id="ARBA00044515"/>
    </source>
</evidence>
<dbReference type="CDD" id="cd20072">
    <property type="entry name" value="SET_SET1"/>
    <property type="match status" value="1"/>
</dbReference>
<dbReference type="InterPro" id="IPR003616">
    <property type="entry name" value="Post-SET_dom"/>
</dbReference>
<reference evidence="21" key="1">
    <citation type="journal article" date="2011" name="Genome Biol.">
        <title>Comparative and functional genomics provide insights into the pathogenicity of dermatophytic fungi.</title>
        <authorList>
            <person name="Burmester A."/>
            <person name="Shelest E."/>
            <person name="Gloeckner G."/>
            <person name="Heddergott C."/>
            <person name="Schindler S."/>
            <person name="Staib P."/>
            <person name="Heidel A."/>
            <person name="Felder M."/>
            <person name="Petzold A."/>
            <person name="Szafranski K."/>
            <person name="Feuermann M."/>
            <person name="Pedruzzi I."/>
            <person name="Priebe S."/>
            <person name="Groth M."/>
            <person name="Winkler R."/>
            <person name="Li W."/>
            <person name="Kniemeyer O."/>
            <person name="Schroeckh V."/>
            <person name="Hertweck C."/>
            <person name="Hube B."/>
            <person name="White T.C."/>
            <person name="Platzer M."/>
            <person name="Guthke R."/>
            <person name="Heitman J."/>
            <person name="Woestemeyer J."/>
            <person name="Zipfel P.F."/>
            <person name="Monod M."/>
            <person name="Brakhage A.A."/>
        </authorList>
    </citation>
    <scope>NUCLEOTIDE SEQUENCE [LARGE SCALE GENOMIC DNA]</scope>
    <source>
        <strain evidence="21">HKI 0517</strain>
    </source>
</reference>
<dbReference type="SUPFAM" id="SSF54928">
    <property type="entry name" value="RNA-binding domain, RBD"/>
    <property type="match status" value="1"/>
</dbReference>
<comment type="catalytic activity">
    <reaction evidence="16">
        <text>N(6),N(6)-dimethyl-L-lysyl(4)-[histone H3] + S-adenosyl-L-methionine = N(6),N(6),N(6)-trimethyl-L-lysyl(4)-[histone H3] + S-adenosyl-L-homocysteine + H(+)</text>
        <dbReference type="Rhea" id="RHEA:60272"/>
        <dbReference type="Rhea" id="RHEA-COMP:15537"/>
        <dbReference type="Rhea" id="RHEA-COMP:15540"/>
        <dbReference type="ChEBI" id="CHEBI:15378"/>
        <dbReference type="ChEBI" id="CHEBI:57856"/>
        <dbReference type="ChEBI" id="CHEBI:59789"/>
        <dbReference type="ChEBI" id="CHEBI:61961"/>
        <dbReference type="ChEBI" id="CHEBI:61976"/>
    </reaction>
</comment>